<gene>
    <name evidence="2" type="ORF">ACFQ4B_29680</name>
</gene>
<sequence length="533" mass="60420">MKYSLCVVLALMILFSTFASTSLAAPASLQETKQNAQTTRVIEQRIKPIELKGEIRDITNNDNGESQVSGNVTVMLRKPTNKNVEIGYKLYSVDENKHTKLIESKNLYDGKIENRIDLTISLKSLNAGDYQLKLDAQSIQSQSSSWGDNQILYFSVNNSGLETGFRKEATMSVVESTYKKGELFKIKNDPSSKIEQLRDDVSFLKTNSITAGSVSTSTNIAGTFKYNDRNGNVSPWKEAKVIIYARDQFYIWRTVGTTYTDSNGYFSTYFDDNGDRPIKVAAYTINNTDAVADFEGYVYVWALQFDVFGGGDFGTAIVSEDDYERRAIWSFEDIVRTRTALTNAGKNPGSATVLWEMGSNDGTYYNLGGEVHLKDSDPDSDDTTIHELGHNYMYNLYNGNFPSNDCPSPHYFEQISGKNCAWTEGWADFLPLYINNDSRYNWSPTQWTDVETRGNGSYDYGDQVEGNVAGALWDLYDTIDDGSDMKSYPFNYIYTNMWFVRSNNFREYWDHWLNTAHYDADALGCIDQNTMDY</sequence>
<evidence type="ECO:0000313" key="3">
    <source>
        <dbReference type="Proteomes" id="UP001597180"/>
    </source>
</evidence>
<accession>A0ABW3UTN7</accession>
<name>A0ABW3UTN7_9BACL</name>
<feature type="chain" id="PRO_5045929410" evidence="1">
    <location>
        <begin position="25"/>
        <end position="533"/>
    </location>
</feature>
<keyword evidence="3" id="KW-1185">Reference proteome</keyword>
<dbReference type="RefSeq" id="WP_345590582.1">
    <property type="nucleotide sequence ID" value="NZ_BAABJG010000023.1"/>
</dbReference>
<protein>
    <submittedName>
        <fullName evidence="2">Uncharacterized protein</fullName>
    </submittedName>
</protein>
<organism evidence="2 3">
    <name type="scientific">Paenibacillus vulneris</name>
    <dbReference type="NCBI Taxonomy" id="1133364"/>
    <lineage>
        <taxon>Bacteria</taxon>
        <taxon>Bacillati</taxon>
        <taxon>Bacillota</taxon>
        <taxon>Bacilli</taxon>
        <taxon>Bacillales</taxon>
        <taxon>Paenibacillaceae</taxon>
        <taxon>Paenibacillus</taxon>
    </lineage>
</organism>
<evidence type="ECO:0000256" key="1">
    <source>
        <dbReference type="SAM" id="SignalP"/>
    </source>
</evidence>
<proteinExistence type="predicted"/>
<evidence type="ECO:0000313" key="2">
    <source>
        <dbReference type="EMBL" id="MFD1224283.1"/>
    </source>
</evidence>
<dbReference type="Proteomes" id="UP001597180">
    <property type="component" value="Unassembled WGS sequence"/>
</dbReference>
<comment type="caution">
    <text evidence="2">The sequence shown here is derived from an EMBL/GenBank/DDBJ whole genome shotgun (WGS) entry which is preliminary data.</text>
</comment>
<keyword evidence="1" id="KW-0732">Signal</keyword>
<feature type="signal peptide" evidence="1">
    <location>
        <begin position="1"/>
        <end position="24"/>
    </location>
</feature>
<dbReference type="EMBL" id="JBHTLU010000043">
    <property type="protein sequence ID" value="MFD1224283.1"/>
    <property type="molecule type" value="Genomic_DNA"/>
</dbReference>
<reference evidence="3" key="1">
    <citation type="journal article" date="2019" name="Int. J. Syst. Evol. Microbiol.">
        <title>The Global Catalogue of Microorganisms (GCM) 10K type strain sequencing project: providing services to taxonomists for standard genome sequencing and annotation.</title>
        <authorList>
            <consortium name="The Broad Institute Genomics Platform"/>
            <consortium name="The Broad Institute Genome Sequencing Center for Infectious Disease"/>
            <person name="Wu L."/>
            <person name="Ma J."/>
        </authorList>
    </citation>
    <scope>NUCLEOTIDE SEQUENCE [LARGE SCALE GENOMIC DNA]</scope>
    <source>
        <strain evidence="3">CCUG 53270</strain>
    </source>
</reference>